<dbReference type="Proteomes" id="UP001055955">
    <property type="component" value="Chromosome"/>
</dbReference>
<dbReference type="EMBL" id="CP092900">
    <property type="protein sequence ID" value="UTC24081.1"/>
    <property type="molecule type" value="Genomic_DNA"/>
</dbReference>
<dbReference type="RefSeq" id="WP_258567865.1">
    <property type="nucleotide sequence ID" value="NZ_CP092900.1"/>
</dbReference>
<feature type="compositionally biased region" description="Polar residues" evidence="1">
    <location>
        <begin position="231"/>
        <end position="253"/>
    </location>
</feature>
<protein>
    <submittedName>
        <fullName evidence="2">Uncharacterized protein</fullName>
    </submittedName>
</protein>
<evidence type="ECO:0000256" key="1">
    <source>
        <dbReference type="SAM" id="MobiDB-lite"/>
    </source>
</evidence>
<reference evidence="2 3" key="1">
    <citation type="journal article" date="2022" name="Nat. Microbiol.">
        <title>The microbiome of a bacterivorous marine choanoflagellate contains a resource-demanding obligate bacterial associate.</title>
        <authorList>
            <person name="Needham D.M."/>
            <person name="Poirier C."/>
            <person name="Bachy C."/>
            <person name="George E.E."/>
            <person name="Wilken S."/>
            <person name="Yung C.C.M."/>
            <person name="Limardo A.J."/>
            <person name="Morando M."/>
            <person name="Sudek L."/>
            <person name="Malmstrom R.R."/>
            <person name="Keeling P.J."/>
            <person name="Santoro A.E."/>
            <person name="Worden A.Z."/>
        </authorList>
    </citation>
    <scope>NUCLEOTIDE SEQUENCE [LARGE SCALE GENOMIC DNA]</scope>
    <source>
        <strain evidence="2 3">Comchoano-1</strain>
    </source>
</reference>
<evidence type="ECO:0000313" key="2">
    <source>
        <dbReference type="EMBL" id="UTC24081.1"/>
    </source>
</evidence>
<accession>A0ABY5DHV5</accession>
<organism evidence="2 3">
    <name type="scientific">Candidatus Comchoanobacter bicostacola</name>
    <dbReference type="NCBI Taxonomy" id="2919598"/>
    <lineage>
        <taxon>Bacteria</taxon>
        <taxon>Pseudomonadati</taxon>
        <taxon>Pseudomonadota</taxon>
        <taxon>Gammaproteobacteria</taxon>
        <taxon>Candidatus Comchoanobacterales</taxon>
        <taxon>Candidatus Comchoanobacteraceae</taxon>
        <taxon>Candidatus Comchoanobacter</taxon>
    </lineage>
</organism>
<keyword evidence="3" id="KW-1185">Reference proteome</keyword>
<gene>
    <name evidence="2" type="ORF">MMH89_02420</name>
</gene>
<feature type="region of interest" description="Disordered" evidence="1">
    <location>
        <begin position="231"/>
        <end position="271"/>
    </location>
</feature>
<feature type="compositionally biased region" description="Low complexity" evidence="1">
    <location>
        <begin position="254"/>
        <end position="265"/>
    </location>
</feature>
<evidence type="ECO:0000313" key="3">
    <source>
        <dbReference type="Proteomes" id="UP001055955"/>
    </source>
</evidence>
<name>A0ABY5DHV5_9GAMM</name>
<proteinExistence type="predicted"/>
<sequence length="271" mass="30264">MKRFSMKEAETKEKKSNAFIRDLIPKFYFNGLKYTGMAWSLIGLNLSINSFDSDEVSGNKYGITIKLLGTGISIGQGRFIISILGFSIGYKNKLIINADIKNLAGLHGSARLKERKTIIAFSKSAKKYDIKNFHSLYKLDQNNPDRVALFNFCYTRRLCSLWRHASKEISLISQPDFEKQYFEQSLRKMDEALNDGSPLIINKKMHHSFCLPVFTATFSSLKALLAPKSSIGNRVPSTRSSSIVDQRESGITQSGRSAGAAGHRGQPPPSP</sequence>